<protein>
    <submittedName>
        <fullName evidence="2">Uncharacterized protein</fullName>
    </submittedName>
</protein>
<feature type="region of interest" description="Disordered" evidence="1">
    <location>
        <begin position="1"/>
        <end position="22"/>
    </location>
</feature>
<organism evidence="2 3">
    <name type="scientific">Euplotes crassus</name>
    <dbReference type="NCBI Taxonomy" id="5936"/>
    <lineage>
        <taxon>Eukaryota</taxon>
        <taxon>Sar</taxon>
        <taxon>Alveolata</taxon>
        <taxon>Ciliophora</taxon>
        <taxon>Intramacronucleata</taxon>
        <taxon>Spirotrichea</taxon>
        <taxon>Hypotrichia</taxon>
        <taxon>Euplotida</taxon>
        <taxon>Euplotidae</taxon>
        <taxon>Moneuplotes</taxon>
    </lineage>
</organism>
<feature type="compositionally biased region" description="Polar residues" evidence="1">
    <location>
        <begin position="171"/>
        <end position="183"/>
    </location>
</feature>
<feature type="compositionally biased region" description="Polar residues" evidence="1">
    <location>
        <begin position="216"/>
        <end position="226"/>
    </location>
</feature>
<name>A0AAD1UK48_EUPCR</name>
<proteinExistence type="predicted"/>
<keyword evidence="3" id="KW-1185">Reference proteome</keyword>
<evidence type="ECO:0000313" key="2">
    <source>
        <dbReference type="EMBL" id="CAI2370838.1"/>
    </source>
</evidence>
<accession>A0AAD1UK48</accession>
<feature type="region of interest" description="Disordered" evidence="1">
    <location>
        <begin position="80"/>
        <end position="116"/>
    </location>
</feature>
<feature type="region of interest" description="Disordered" evidence="1">
    <location>
        <begin position="171"/>
        <end position="226"/>
    </location>
</feature>
<sequence>MDNNSMQGSPNEDYKARASSNVPEMECQSEFLKNLKKRHNTQAPNMEGISTSSIHEEMHGAQTSSRFDFPSQNFSQHLGNSQTMPQNFGENQSVSQSMSGHQAIPQSFQNNQPLNTNQYTPFGGPQSQNMNTDLSQIGMTQPGVQLDNNIILQAINVLNMAKQMGLNLDQTQPLSQPQVPFQMSSFPPQAQPNPNSSHQNSSRHSQNPDPAPYMPQANSNAELKLV</sequence>
<feature type="compositionally biased region" description="Low complexity" evidence="1">
    <location>
        <begin position="184"/>
        <end position="208"/>
    </location>
</feature>
<evidence type="ECO:0000313" key="3">
    <source>
        <dbReference type="Proteomes" id="UP001295684"/>
    </source>
</evidence>
<comment type="caution">
    <text evidence="2">The sequence shown here is derived from an EMBL/GenBank/DDBJ whole genome shotgun (WGS) entry which is preliminary data.</text>
</comment>
<feature type="compositionally biased region" description="Polar residues" evidence="1">
    <location>
        <begin position="1"/>
        <end position="10"/>
    </location>
</feature>
<gene>
    <name evidence="2" type="ORF">ECRASSUSDP1_LOCUS12157</name>
</gene>
<dbReference type="Proteomes" id="UP001295684">
    <property type="component" value="Unassembled WGS sequence"/>
</dbReference>
<dbReference type="EMBL" id="CAMPGE010012052">
    <property type="protein sequence ID" value="CAI2370838.1"/>
    <property type="molecule type" value="Genomic_DNA"/>
</dbReference>
<dbReference type="AlphaFoldDB" id="A0AAD1UK48"/>
<evidence type="ECO:0000256" key="1">
    <source>
        <dbReference type="SAM" id="MobiDB-lite"/>
    </source>
</evidence>
<reference evidence="2" key="1">
    <citation type="submission" date="2023-07" db="EMBL/GenBank/DDBJ databases">
        <authorList>
            <consortium name="AG Swart"/>
            <person name="Singh M."/>
            <person name="Singh A."/>
            <person name="Seah K."/>
            <person name="Emmerich C."/>
        </authorList>
    </citation>
    <scope>NUCLEOTIDE SEQUENCE</scope>
    <source>
        <strain evidence="2">DP1</strain>
    </source>
</reference>